<dbReference type="Proteomes" id="UP001432146">
    <property type="component" value="Unassembled WGS sequence"/>
</dbReference>
<proteinExistence type="predicted"/>
<comment type="caution">
    <text evidence="2">The sequence shown here is derived from an EMBL/GenBank/DDBJ whole genome shotgun (WGS) entry which is preliminary data.</text>
</comment>
<feature type="compositionally biased region" description="Low complexity" evidence="1">
    <location>
        <begin position="70"/>
        <end position="92"/>
    </location>
</feature>
<feature type="compositionally biased region" description="Polar residues" evidence="1">
    <location>
        <begin position="35"/>
        <end position="68"/>
    </location>
</feature>
<feature type="region of interest" description="Disordered" evidence="1">
    <location>
        <begin position="1"/>
        <end position="92"/>
    </location>
</feature>
<name>A0AAW1A4W1_9HYME</name>
<dbReference type="EMBL" id="JAWNGG020000058">
    <property type="protein sequence ID" value="KAK9304908.1"/>
    <property type="molecule type" value="Genomic_DNA"/>
</dbReference>
<evidence type="ECO:0000313" key="3">
    <source>
        <dbReference type="Proteomes" id="UP001432146"/>
    </source>
</evidence>
<accession>A0AAW1A4W1</accession>
<protein>
    <submittedName>
        <fullName evidence="2">Uncharacterized protein</fullName>
    </submittedName>
</protein>
<feature type="compositionally biased region" description="Basic residues" evidence="1">
    <location>
        <begin position="1"/>
        <end position="21"/>
    </location>
</feature>
<evidence type="ECO:0000313" key="2">
    <source>
        <dbReference type="EMBL" id="KAK9304908.1"/>
    </source>
</evidence>
<organism evidence="2 3">
    <name type="scientific">Tetragonisca angustula</name>
    <dbReference type="NCBI Taxonomy" id="166442"/>
    <lineage>
        <taxon>Eukaryota</taxon>
        <taxon>Metazoa</taxon>
        <taxon>Ecdysozoa</taxon>
        <taxon>Arthropoda</taxon>
        <taxon>Hexapoda</taxon>
        <taxon>Insecta</taxon>
        <taxon>Pterygota</taxon>
        <taxon>Neoptera</taxon>
        <taxon>Endopterygota</taxon>
        <taxon>Hymenoptera</taxon>
        <taxon>Apocrita</taxon>
        <taxon>Aculeata</taxon>
        <taxon>Apoidea</taxon>
        <taxon>Anthophila</taxon>
        <taxon>Apidae</taxon>
        <taxon>Tetragonisca</taxon>
    </lineage>
</organism>
<reference evidence="2 3" key="1">
    <citation type="submission" date="2024-05" db="EMBL/GenBank/DDBJ databases">
        <title>The nuclear and mitochondrial genome assemblies of Tetragonisca angustula (Apidae: Meliponini), a tiny yet remarkable pollinator in the Neotropics.</title>
        <authorList>
            <person name="Ferrari R."/>
            <person name="Ricardo P.C."/>
            <person name="Dias F.C."/>
            <person name="Araujo N.S."/>
            <person name="Soares D.O."/>
            <person name="Zhou Q.-S."/>
            <person name="Zhu C.-D."/>
            <person name="Coutinho L."/>
            <person name="Airas M.C."/>
            <person name="Batista T.M."/>
        </authorList>
    </citation>
    <scope>NUCLEOTIDE SEQUENCE [LARGE SCALE GENOMIC DNA]</scope>
    <source>
        <strain evidence="2">ASF017062</strain>
        <tissue evidence="2">Abdomen</tissue>
    </source>
</reference>
<gene>
    <name evidence="2" type="ORF">QLX08_003855</name>
</gene>
<keyword evidence="3" id="KW-1185">Reference proteome</keyword>
<evidence type="ECO:0000256" key="1">
    <source>
        <dbReference type="SAM" id="MobiDB-lite"/>
    </source>
</evidence>
<sequence>MSHLALIRRHEGKGKTRKSRSNARPGHGGLAAQTWHAQTRNQPWTSGTMSKLAESSSTARRFESQWSEPSRGQTRSARSQTSSTSQRLGPTV</sequence>
<dbReference type="AlphaFoldDB" id="A0AAW1A4W1"/>